<evidence type="ECO:0000256" key="1">
    <source>
        <dbReference type="SAM" id="Coils"/>
    </source>
</evidence>
<feature type="coiled-coil region" evidence="1">
    <location>
        <begin position="28"/>
        <end position="55"/>
    </location>
</feature>
<sequence>MNHGSVMAGLGLRELKTLMSTPDPMDHQDLLRRHVTELEQRIERARAAKDLIEHALDCPYSFADCEHAREQIAARVPPPPAGATRHGVQAPG</sequence>
<keyword evidence="1" id="KW-0175">Coiled coil</keyword>
<name>A0ABU2X6Y3_9ACTN</name>
<protein>
    <recommendedName>
        <fullName evidence="4">MerR, DNA binding</fullName>
    </recommendedName>
</protein>
<dbReference type="EMBL" id="JAVRFD010000001">
    <property type="protein sequence ID" value="MDT0541305.1"/>
    <property type="molecule type" value="Genomic_DNA"/>
</dbReference>
<accession>A0ABU2X6Y3</accession>
<evidence type="ECO:0000313" key="2">
    <source>
        <dbReference type="EMBL" id="MDT0541305.1"/>
    </source>
</evidence>
<dbReference type="SUPFAM" id="SSF46955">
    <property type="entry name" value="Putative DNA-binding domain"/>
    <property type="match status" value="1"/>
</dbReference>
<reference evidence="2" key="1">
    <citation type="submission" date="2024-05" db="EMBL/GenBank/DDBJ databases">
        <title>30 novel species of actinomycetes from the DSMZ collection.</title>
        <authorList>
            <person name="Nouioui I."/>
        </authorList>
    </citation>
    <scope>NUCLEOTIDE SEQUENCE</scope>
    <source>
        <strain evidence="2">DSM 41529</strain>
    </source>
</reference>
<keyword evidence="3" id="KW-1185">Reference proteome</keyword>
<organism evidence="2 3">
    <name type="scientific">Streptomyces lonegramiae</name>
    <dbReference type="NCBI Taxonomy" id="3075524"/>
    <lineage>
        <taxon>Bacteria</taxon>
        <taxon>Bacillati</taxon>
        <taxon>Actinomycetota</taxon>
        <taxon>Actinomycetes</taxon>
        <taxon>Kitasatosporales</taxon>
        <taxon>Streptomycetaceae</taxon>
        <taxon>Streptomyces</taxon>
    </lineage>
</organism>
<evidence type="ECO:0008006" key="4">
    <source>
        <dbReference type="Google" id="ProtNLM"/>
    </source>
</evidence>
<gene>
    <name evidence="2" type="ORF">RND15_01065</name>
</gene>
<dbReference type="InterPro" id="IPR009061">
    <property type="entry name" value="DNA-bd_dom_put_sf"/>
</dbReference>
<comment type="caution">
    <text evidence="2">The sequence shown here is derived from an EMBL/GenBank/DDBJ whole genome shotgun (WGS) entry which is preliminary data.</text>
</comment>
<evidence type="ECO:0000313" key="3">
    <source>
        <dbReference type="Proteomes" id="UP001180754"/>
    </source>
</evidence>
<dbReference type="RefSeq" id="WP_311721566.1">
    <property type="nucleotide sequence ID" value="NZ_JAVRFD010000001.1"/>
</dbReference>
<dbReference type="Proteomes" id="UP001180754">
    <property type="component" value="Unassembled WGS sequence"/>
</dbReference>
<proteinExistence type="predicted"/>